<reference evidence="1 2" key="1">
    <citation type="submission" date="2017-07" db="EMBL/GenBank/DDBJ databases">
        <title>blaIMP-27 on transferable plasmids in Proteus mirabilis and Providencia rettgeri.</title>
        <authorList>
            <person name="Potter R."/>
        </authorList>
    </citation>
    <scope>NUCLEOTIDE SEQUENCE [LARGE SCALE GENOMIC DNA]</scope>
    <source>
        <strain evidence="1 2">PR1</strain>
    </source>
</reference>
<proteinExistence type="predicted"/>
<dbReference type="RefSeq" id="WP_094961002.1">
    <property type="nucleotide sequence ID" value="NZ_JAGKMH010000077.1"/>
</dbReference>
<protein>
    <submittedName>
        <fullName evidence="1">Uncharacterized protein</fullName>
    </submittedName>
</protein>
<dbReference type="Proteomes" id="UP000216001">
    <property type="component" value="Unassembled WGS sequence"/>
</dbReference>
<evidence type="ECO:0000313" key="1">
    <source>
        <dbReference type="EMBL" id="OZS75736.1"/>
    </source>
</evidence>
<gene>
    <name evidence="1" type="ORF">CHI95_05510</name>
</gene>
<dbReference type="EMBL" id="NOWC01000004">
    <property type="protein sequence ID" value="OZS75736.1"/>
    <property type="molecule type" value="Genomic_DNA"/>
</dbReference>
<comment type="caution">
    <text evidence="1">The sequence shown here is derived from an EMBL/GenBank/DDBJ whole genome shotgun (WGS) entry which is preliminary data.</text>
</comment>
<accession>A0A264VWJ5</accession>
<dbReference type="AlphaFoldDB" id="A0A264VWJ5"/>
<sequence length="131" mass="14556">MNNTKLVENTMNELTYAESILNMIVNNDVKADSSLFNSIESVVENISRAKKNVCNINTDNSKNIGDIEISKDQTIETVIGSILTTLETVITLKVAEESGHLKNQDEYVINLINAAKLNLDMVYTKVSFPEC</sequence>
<organism evidence="1 2">
    <name type="scientific">Providencia rettgeri</name>
    <dbReference type="NCBI Taxonomy" id="587"/>
    <lineage>
        <taxon>Bacteria</taxon>
        <taxon>Pseudomonadati</taxon>
        <taxon>Pseudomonadota</taxon>
        <taxon>Gammaproteobacteria</taxon>
        <taxon>Enterobacterales</taxon>
        <taxon>Morganellaceae</taxon>
        <taxon>Providencia</taxon>
    </lineage>
</organism>
<name>A0A264VWJ5_PRORE</name>
<evidence type="ECO:0000313" key="2">
    <source>
        <dbReference type="Proteomes" id="UP000216001"/>
    </source>
</evidence>